<comment type="caution">
    <text evidence="2">The sequence shown here is derived from an EMBL/GenBank/DDBJ whole genome shotgun (WGS) entry which is preliminary data.</text>
</comment>
<organism evidence="2 3">
    <name type="scientific">Aromia moschata</name>
    <dbReference type="NCBI Taxonomy" id="1265417"/>
    <lineage>
        <taxon>Eukaryota</taxon>
        <taxon>Metazoa</taxon>
        <taxon>Ecdysozoa</taxon>
        <taxon>Arthropoda</taxon>
        <taxon>Hexapoda</taxon>
        <taxon>Insecta</taxon>
        <taxon>Pterygota</taxon>
        <taxon>Neoptera</taxon>
        <taxon>Endopterygota</taxon>
        <taxon>Coleoptera</taxon>
        <taxon>Polyphaga</taxon>
        <taxon>Cucujiformia</taxon>
        <taxon>Chrysomeloidea</taxon>
        <taxon>Cerambycidae</taxon>
        <taxon>Cerambycinae</taxon>
        <taxon>Callichromatini</taxon>
        <taxon>Aromia</taxon>
    </lineage>
</organism>
<evidence type="ECO:0000313" key="2">
    <source>
        <dbReference type="EMBL" id="KAJ8956915.1"/>
    </source>
</evidence>
<gene>
    <name evidence="2" type="ORF">NQ318_014333</name>
</gene>
<feature type="transmembrane region" description="Helical" evidence="1">
    <location>
        <begin position="204"/>
        <end position="229"/>
    </location>
</feature>
<dbReference type="EMBL" id="JAPWTK010000027">
    <property type="protein sequence ID" value="KAJ8956915.1"/>
    <property type="molecule type" value="Genomic_DNA"/>
</dbReference>
<protein>
    <submittedName>
        <fullName evidence="2">Uncharacterized protein</fullName>
    </submittedName>
</protein>
<reference evidence="2" key="1">
    <citation type="journal article" date="2023" name="Insect Mol. Biol.">
        <title>Genome sequencing provides insights into the evolution of gene families encoding plant cell wall-degrading enzymes in longhorned beetles.</title>
        <authorList>
            <person name="Shin N.R."/>
            <person name="Okamura Y."/>
            <person name="Kirsch R."/>
            <person name="Pauchet Y."/>
        </authorList>
    </citation>
    <scope>NUCLEOTIDE SEQUENCE</scope>
    <source>
        <strain evidence="2">AMC_N1</strain>
    </source>
</reference>
<keyword evidence="1" id="KW-1133">Transmembrane helix</keyword>
<dbReference type="AlphaFoldDB" id="A0AAV8YYS3"/>
<name>A0AAV8YYS3_9CUCU</name>
<keyword evidence="1" id="KW-0472">Membrane</keyword>
<keyword evidence="3" id="KW-1185">Reference proteome</keyword>
<proteinExistence type="predicted"/>
<keyword evidence="1" id="KW-0812">Transmembrane</keyword>
<evidence type="ECO:0000256" key="1">
    <source>
        <dbReference type="SAM" id="Phobius"/>
    </source>
</evidence>
<sequence length="317" mass="36732">MASYTIEQHVQMIKLYYQKECSTRWPFKVDSPRFGDQIRDDRFGKQSANIRCGDKTRTQKQVCEIINTKYPDRRISQSMVSRMENKSREFGNVPDNPKSGFRRSNFFVFNVLPLTISTPLHSTFPLLKAVLEAHIAYFPTNLGDFSEEQDFSFFYHSPGNLNIARDCMRYVTKLSSESHDRWCPLLYTTFVKVLMVSNCRRTHLVFFFFTPLLSFFFFSFFLVVVVGVLPMSVELRFCDCSSTTSSFFLLMPLALLWTFSTPCWNMPMSGWCMGLIGELSSFCGEPLYSRGEPMLPNMSWDCCSPSITCIECTFRLS</sequence>
<dbReference type="Proteomes" id="UP001162162">
    <property type="component" value="Unassembled WGS sequence"/>
</dbReference>
<accession>A0AAV8YYS3</accession>
<feature type="transmembrane region" description="Helical" evidence="1">
    <location>
        <begin position="241"/>
        <end position="259"/>
    </location>
</feature>
<evidence type="ECO:0000313" key="3">
    <source>
        <dbReference type="Proteomes" id="UP001162162"/>
    </source>
</evidence>